<dbReference type="PANTHER" id="PTHR22916:SF3">
    <property type="entry name" value="UDP-GLCNAC:BETAGAL BETA-1,3-N-ACETYLGLUCOSAMINYLTRANSFERASE-LIKE PROTEIN 1"/>
    <property type="match status" value="1"/>
</dbReference>
<dbReference type="EMBL" id="CP022437">
    <property type="protein sequence ID" value="ASN07300.1"/>
    <property type="molecule type" value="Genomic_DNA"/>
</dbReference>
<dbReference type="InterPro" id="IPR029044">
    <property type="entry name" value="Nucleotide-diphossugar_trans"/>
</dbReference>
<evidence type="ECO:0000256" key="1">
    <source>
        <dbReference type="ARBA" id="ARBA00006739"/>
    </source>
</evidence>
<dbReference type="KEGG" id="vne:CFK40_05060"/>
<accession>A0A221MI46</accession>
<sequence length="427" mass="49396">MKDLTAILVHYSDQAILHKALFSLKKLDSSLESVMVFQEQNMSLNMDHGCDWFDKIQFIPIAHNDLGEMLNNIIYKLTTPYVLILHDTDYLSPAISIESLKLFHSEIILGILYRNRNTIIHHPLLIRTSFLKKEKFLSNHQLPFKEAFFPAWLSTKEISPKLFKEGLVKQGRKNNSANIKEKQKFIQKYQLKKVKTEHPTISVLMSNYNMGKYVETAVASCLLQNERIEQILIMDDGSTDNSHKLLQRWADGKQVKVFNKKNGGKAKALNDVLSHVKTDFILELDADDWLDPDAVFVIKKHLSDLPKDIAVLYGNLRKWKQVEGDVLFKGVTQGVAINGKAELLSYRFPLGPRIYRTSFLKEEGGFPVVEFENGRLYEDVSVLNRLIKNFRFCYHDFTVYNVREHNESITKNNDSKWNDFLETLNPN</sequence>
<keyword evidence="3" id="KW-0808">Transferase</keyword>
<dbReference type="GO" id="GO:0016758">
    <property type="term" value="F:hexosyltransferase activity"/>
    <property type="evidence" value="ECO:0007669"/>
    <property type="project" value="UniProtKB-ARBA"/>
</dbReference>
<dbReference type="Proteomes" id="UP000204391">
    <property type="component" value="Chromosome"/>
</dbReference>
<feature type="domain" description="Glycosyltransferase 2-like" evidence="2">
    <location>
        <begin position="202"/>
        <end position="311"/>
    </location>
</feature>
<evidence type="ECO:0000313" key="4">
    <source>
        <dbReference type="Proteomes" id="UP000204391"/>
    </source>
</evidence>
<evidence type="ECO:0000313" key="3">
    <source>
        <dbReference type="EMBL" id="ASN07300.1"/>
    </source>
</evidence>
<organism evidence="3 4">
    <name type="scientific">Virgibacillus necropolis</name>
    <dbReference type="NCBI Taxonomy" id="163877"/>
    <lineage>
        <taxon>Bacteria</taxon>
        <taxon>Bacillati</taxon>
        <taxon>Bacillota</taxon>
        <taxon>Bacilli</taxon>
        <taxon>Bacillales</taxon>
        <taxon>Bacillaceae</taxon>
        <taxon>Virgibacillus</taxon>
    </lineage>
</organism>
<name>A0A221MI46_9BACI</name>
<dbReference type="InterPro" id="IPR001173">
    <property type="entry name" value="Glyco_trans_2-like"/>
</dbReference>
<comment type="similarity">
    <text evidence="1">Belongs to the glycosyltransferase 2 family.</text>
</comment>
<dbReference type="OrthoDB" id="396512at2"/>
<reference evidence="3 4" key="1">
    <citation type="journal article" date="2003" name="Int. J. Syst. Evol. Microbiol.">
        <title>Virgibacillus carmonensis sp. nov., Virgibacillus necropolis sp. nov. and Virgibacillus picturae sp. nov., three novel species isolated from deteriorated mural paintings, transfer of the species of the genus salibacillus to Virgibacillus, as Virgibacillus marismortui comb. nov. and Virgibacillus salexigens comb. nov., and emended description of the genus Virgibacillus.</title>
        <authorList>
            <person name="Heyrman J."/>
            <person name="Logan N.A."/>
            <person name="Busse H.J."/>
            <person name="Balcaen A."/>
            <person name="Lebbe L."/>
            <person name="Rodriguez-Diaz M."/>
            <person name="Swings J."/>
            <person name="De Vos P."/>
        </authorList>
    </citation>
    <scope>NUCLEOTIDE SEQUENCE [LARGE SCALE GENOMIC DNA]</scope>
    <source>
        <strain evidence="3 4">LMG 19488</strain>
    </source>
</reference>
<gene>
    <name evidence="3" type="ORF">CFK40_05060</name>
</gene>
<proteinExistence type="inferred from homology"/>
<dbReference type="PANTHER" id="PTHR22916">
    <property type="entry name" value="GLYCOSYLTRANSFERASE"/>
    <property type="match status" value="1"/>
</dbReference>
<keyword evidence="4" id="KW-1185">Reference proteome</keyword>
<protein>
    <submittedName>
        <fullName evidence="3">Glycosyl transferase family 2</fullName>
    </submittedName>
</protein>
<dbReference type="CDD" id="cd00761">
    <property type="entry name" value="Glyco_tranf_GTA_type"/>
    <property type="match status" value="1"/>
</dbReference>
<dbReference type="AlphaFoldDB" id="A0A221MI46"/>
<dbReference type="Pfam" id="PF00535">
    <property type="entry name" value="Glycos_transf_2"/>
    <property type="match status" value="1"/>
</dbReference>
<evidence type="ECO:0000259" key="2">
    <source>
        <dbReference type="Pfam" id="PF00535"/>
    </source>
</evidence>
<dbReference type="Gene3D" id="3.90.550.10">
    <property type="entry name" value="Spore Coat Polysaccharide Biosynthesis Protein SpsA, Chain A"/>
    <property type="match status" value="1"/>
</dbReference>
<dbReference type="SUPFAM" id="SSF53448">
    <property type="entry name" value="Nucleotide-diphospho-sugar transferases"/>
    <property type="match status" value="1"/>
</dbReference>